<accession>A0A448XRK4</accession>
<evidence type="ECO:0000313" key="2">
    <source>
        <dbReference type="EMBL" id="VEL43200.1"/>
    </source>
</evidence>
<reference evidence="2" key="1">
    <citation type="submission" date="2018-11" db="EMBL/GenBank/DDBJ databases">
        <authorList>
            <consortium name="Pathogen Informatics"/>
        </authorList>
    </citation>
    <scope>NUCLEOTIDE SEQUENCE</scope>
</reference>
<feature type="compositionally biased region" description="Polar residues" evidence="1">
    <location>
        <begin position="1"/>
        <end position="13"/>
    </location>
</feature>
<protein>
    <submittedName>
        <fullName evidence="2">Uncharacterized protein</fullName>
    </submittedName>
</protein>
<comment type="caution">
    <text evidence="2">The sequence shown here is derived from an EMBL/GenBank/DDBJ whole genome shotgun (WGS) entry which is preliminary data.</text>
</comment>
<dbReference type="AlphaFoldDB" id="A0A448XRK4"/>
<organism evidence="2 3">
    <name type="scientific">Protopolystoma xenopodis</name>
    <dbReference type="NCBI Taxonomy" id="117903"/>
    <lineage>
        <taxon>Eukaryota</taxon>
        <taxon>Metazoa</taxon>
        <taxon>Spiralia</taxon>
        <taxon>Lophotrochozoa</taxon>
        <taxon>Platyhelminthes</taxon>
        <taxon>Monogenea</taxon>
        <taxon>Polyopisthocotylea</taxon>
        <taxon>Polystomatidea</taxon>
        <taxon>Polystomatidae</taxon>
        <taxon>Protopolystoma</taxon>
    </lineage>
</organism>
<sequence length="179" mass="19854">MRRNQKAQTTSLTPKPAGVKKNRDIEKFFGKPAEEVEQSDDSNMADVEDTQGLNPSPACTTPDLTAIHALLADLPNKFDLAQLLTDIKSSIKQEVTVLQTELCKLTDRMTTLEASQQAAARKTSHLSTKVITDDTFTTGFGTRTSQEPSTAFMIQVTVGLPHHRTPFYEETHGTYLWTQ</sequence>
<proteinExistence type="predicted"/>
<dbReference type="Proteomes" id="UP000784294">
    <property type="component" value="Unassembled WGS sequence"/>
</dbReference>
<gene>
    <name evidence="2" type="ORF">PXEA_LOCUS36640</name>
</gene>
<feature type="compositionally biased region" description="Basic and acidic residues" evidence="1">
    <location>
        <begin position="21"/>
        <end position="34"/>
    </location>
</feature>
<dbReference type="EMBL" id="CAAALY010279509">
    <property type="protein sequence ID" value="VEL43200.1"/>
    <property type="molecule type" value="Genomic_DNA"/>
</dbReference>
<evidence type="ECO:0000256" key="1">
    <source>
        <dbReference type="SAM" id="MobiDB-lite"/>
    </source>
</evidence>
<name>A0A448XRK4_9PLAT</name>
<keyword evidence="3" id="KW-1185">Reference proteome</keyword>
<evidence type="ECO:0000313" key="3">
    <source>
        <dbReference type="Proteomes" id="UP000784294"/>
    </source>
</evidence>
<feature type="region of interest" description="Disordered" evidence="1">
    <location>
        <begin position="1"/>
        <end position="56"/>
    </location>
</feature>